<name>A8F3F8_PSELT</name>
<comment type="catalytic activity">
    <reaction evidence="1 6">
        <text>Cleavage of hydrophobic, N-terminal signal or leader sequences from secreted and periplasmic proteins.</text>
        <dbReference type="EC" id="3.4.21.89"/>
    </reaction>
</comment>
<dbReference type="InterPro" id="IPR000223">
    <property type="entry name" value="Pept_S26A_signal_pept_1"/>
</dbReference>
<dbReference type="STRING" id="416591.Tlet_0122"/>
<comment type="subcellular location">
    <subcellularLocation>
        <location evidence="6">Membrane</location>
        <topology evidence="6">Single-pass type II membrane protein</topology>
    </subcellularLocation>
</comment>
<dbReference type="GO" id="GO:0006465">
    <property type="term" value="P:signal peptide processing"/>
    <property type="evidence" value="ECO:0007669"/>
    <property type="project" value="InterPro"/>
</dbReference>
<keyword evidence="6" id="KW-0812">Transmembrane</keyword>
<dbReference type="InterPro" id="IPR019757">
    <property type="entry name" value="Pept_S26A_signal_pept_1_Lys-AS"/>
</dbReference>
<sequence length="284" mass="32647">MSKRSIKKEAIEWGKALLYAIVAATIIRLFVFETMLVPTGSMIPTINVGDRLFIEKVTYTAREPEIGDIVVFWSPFIDERAQTMLRWFDKFMDLFAPARFKGHVKYVKRLVGKPGDVLQIKLSEDGNYHLFINGEIPDVLKDVVYSPEGIFSNPELLNLFIKASRLRDNSNEYKVFLQNIARQDAYTANLVFSVVGGMYPVPLGIPFAETYDKLYENIDLSKYIRKTIDGVEVEIPQGFYFFMGDNTKDSFDSRYFGFVPKDHVIGRPILRIWPLKEFGPVQGR</sequence>
<dbReference type="PROSITE" id="PS00761">
    <property type="entry name" value="SPASE_I_3"/>
    <property type="match status" value="1"/>
</dbReference>
<keyword evidence="6" id="KW-0472">Membrane</keyword>
<dbReference type="CDD" id="cd06530">
    <property type="entry name" value="S26_SPase_I"/>
    <property type="match status" value="1"/>
</dbReference>
<accession>A8F3F8</accession>
<protein>
    <recommendedName>
        <fullName evidence="3 6">Signal peptidase I</fullName>
        <ecNumber evidence="3 6">3.4.21.89</ecNumber>
    </recommendedName>
</protein>
<dbReference type="Proteomes" id="UP000002016">
    <property type="component" value="Chromosome"/>
</dbReference>
<dbReference type="EC" id="3.4.21.89" evidence="3 6"/>
<reference evidence="8 9" key="2">
    <citation type="journal article" date="2009" name="Proc. Natl. Acad. Sci. U.S.A.">
        <title>On the chimeric nature, thermophilic origin, and phylogenetic placement of the Thermotogales.</title>
        <authorList>
            <person name="Zhaxybayeva O."/>
            <person name="Swithers K.S."/>
            <person name="Lapierre P."/>
            <person name="Fournier G.P."/>
            <person name="Bickhart D.M."/>
            <person name="DeBoy R.T."/>
            <person name="Nelson K.E."/>
            <person name="Nesbo C.L."/>
            <person name="Doolittle W.F."/>
            <person name="Gogarten J.P."/>
            <person name="Noll K.M."/>
        </authorList>
    </citation>
    <scope>NUCLEOTIDE SEQUENCE [LARGE SCALE GENOMIC DNA]</scope>
    <source>
        <strain evidence="9">ATCC BAA-301 / DSM 14385 / NBRC 107922 / TMO</strain>
    </source>
</reference>
<feature type="domain" description="Peptidase S26" evidence="7">
    <location>
        <begin position="11"/>
        <end position="273"/>
    </location>
</feature>
<evidence type="ECO:0000256" key="3">
    <source>
        <dbReference type="ARBA" id="ARBA00013208"/>
    </source>
</evidence>
<keyword evidence="6" id="KW-1133">Transmembrane helix</keyword>
<feature type="active site" evidence="5">
    <location>
        <position position="108"/>
    </location>
</feature>
<dbReference type="AlphaFoldDB" id="A8F3F8"/>
<evidence type="ECO:0000256" key="1">
    <source>
        <dbReference type="ARBA" id="ARBA00000677"/>
    </source>
</evidence>
<keyword evidence="6" id="KW-0645">Protease</keyword>
<dbReference type="KEGG" id="tle:Tlet_0122"/>
<evidence type="ECO:0000313" key="9">
    <source>
        <dbReference type="Proteomes" id="UP000002016"/>
    </source>
</evidence>
<evidence type="ECO:0000256" key="5">
    <source>
        <dbReference type="PIRSR" id="PIRSR600223-1"/>
    </source>
</evidence>
<evidence type="ECO:0000313" key="8">
    <source>
        <dbReference type="EMBL" id="ABV32692.1"/>
    </source>
</evidence>
<organism evidence="8 9">
    <name type="scientific">Pseudothermotoga lettingae (strain ATCC BAA-301 / DSM 14385 / NBRC 107922 / TMO)</name>
    <name type="common">Thermotoga lettingae</name>
    <dbReference type="NCBI Taxonomy" id="416591"/>
    <lineage>
        <taxon>Bacteria</taxon>
        <taxon>Thermotogati</taxon>
        <taxon>Thermotogota</taxon>
        <taxon>Thermotogae</taxon>
        <taxon>Thermotogales</taxon>
        <taxon>Thermotogaceae</taxon>
        <taxon>Pseudothermotoga</taxon>
    </lineage>
</organism>
<feature type="transmembrane region" description="Helical" evidence="6">
    <location>
        <begin position="16"/>
        <end position="37"/>
    </location>
</feature>
<feature type="active site" evidence="5">
    <location>
        <position position="41"/>
    </location>
</feature>
<evidence type="ECO:0000256" key="4">
    <source>
        <dbReference type="ARBA" id="ARBA00022801"/>
    </source>
</evidence>
<proteinExistence type="inferred from homology"/>
<dbReference type="PRINTS" id="PR00727">
    <property type="entry name" value="LEADERPTASE"/>
</dbReference>
<dbReference type="InterPro" id="IPR036286">
    <property type="entry name" value="LexA/Signal_pep-like_sf"/>
</dbReference>
<dbReference type="PROSITE" id="PS00760">
    <property type="entry name" value="SPASE_I_2"/>
    <property type="match status" value="1"/>
</dbReference>
<dbReference type="GO" id="GO:0016020">
    <property type="term" value="C:membrane"/>
    <property type="evidence" value="ECO:0007669"/>
    <property type="project" value="UniProtKB-SubCell"/>
</dbReference>
<dbReference type="PANTHER" id="PTHR43390">
    <property type="entry name" value="SIGNAL PEPTIDASE I"/>
    <property type="match status" value="1"/>
</dbReference>
<keyword evidence="9" id="KW-1185">Reference proteome</keyword>
<evidence type="ECO:0000256" key="6">
    <source>
        <dbReference type="RuleBase" id="RU362042"/>
    </source>
</evidence>
<keyword evidence="4 6" id="KW-0378">Hydrolase</keyword>
<dbReference type="InterPro" id="IPR019533">
    <property type="entry name" value="Peptidase_S26"/>
</dbReference>
<evidence type="ECO:0000259" key="7">
    <source>
        <dbReference type="Pfam" id="PF10502"/>
    </source>
</evidence>
<dbReference type="OrthoDB" id="9802919at2"/>
<dbReference type="eggNOG" id="COG0681">
    <property type="taxonomic scope" value="Bacteria"/>
</dbReference>
<dbReference type="RefSeq" id="WP_012002173.1">
    <property type="nucleotide sequence ID" value="NC_009828.1"/>
</dbReference>
<dbReference type="InterPro" id="IPR019758">
    <property type="entry name" value="Pept_S26A_signal_pept_1_CS"/>
</dbReference>
<dbReference type="NCBIfam" id="TIGR02227">
    <property type="entry name" value="sigpep_I_bact"/>
    <property type="match status" value="2"/>
</dbReference>
<dbReference type="SUPFAM" id="SSF51306">
    <property type="entry name" value="LexA/Signal peptidase"/>
    <property type="match status" value="1"/>
</dbReference>
<dbReference type="HOGENOM" id="CLU_028723_5_1_0"/>
<dbReference type="Gene3D" id="2.10.109.10">
    <property type="entry name" value="Umud Fragment, subunit A"/>
    <property type="match status" value="1"/>
</dbReference>
<reference evidence="8 9" key="1">
    <citation type="submission" date="2007-08" db="EMBL/GenBank/DDBJ databases">
        <title>Complete sequence of Thermotoga lettingae TMO.</title>
        <authorList>
            <consortium name="US DOE Joint Genome Institute"/>
            <person name="Copeland A."/>
            <person name="Lucas S."/>
            <person name="Lapidus A."/>
            <person name="Barry K."/>
            <person name="Glavina del Rio T."/>
            <person name="Dalin E."/>
            <person name="Tice H."/>
            <person name="Pitluck S."/>
            <person name="Foster B."/>
            <person name="Bruce D."/>
            <person name="Schmutz J."/>
            <person name="Larimer F."/>
            <person name="Land M."/>
            <person name="Hauser L."/>
            <person name="Kyrpides N."/>
            <person name="Mikhailova N."/>
            <person name="Nelson K."/>
            <person name="Gogarten J.P."/>
            <person name="Noll K."/>
            <person name="Richardson P."/>
        </authorList>
    </citation>
    <scope>NUCLEOTIDE SEQUENCE [LARGE SCALE GENOMIC DNA]</scope>
    <source>
        <strain evidence="9">ATCC BAA-301 / DSM 14385 / NBRC 107922 / TMO</strain>
    </source>
</reference>
<dbReference type="GO" id="GO:0009003">
    <property type="term" value="F:signal peptidase activity"/>
    <property type="evidence" value="ECO:0007669"/>
    <property type="project" value="UniProtKB-EC"/>
</dbReference>
<dbReference type="Pfam" id="PF10502">
    <property type="entry name" value="Peptidase_S26"/>
    <property type="match status" value="1"/>
</dbReference>
<dbReference type="PANTHER" id="PTHR43390:SF1">
    <property type="entry name" value="CHLOROPLAST PROCESSING PEPTIDASE"/>
    <property type="match status" value="1"/>
</dbReference>
<dbReference type="EMBL" id="CP000812">
    <property type="protein sequence ID" value="ABV32692.1"/>
    <property type="molecule type" value="Genomic_DNA"/>
</dbReference>
<dbReference type="GO" id="GO:0004252">
    <property type="term" value="F:serine-type endopeptidase activity"/>
    <property type="evidence" value="ECO:0007669"/>
    <property type="project" value="InterPro"/>
</dbReference>
<comment type="similarity">
    <text evidence="2 6">Belongs to the peptidase S26 family.</text>
</comment>
<evidence type="ECO:0000256" key="2">
    <source>
        <dbReference type="ARBA" id="ARBA00009370"/>
    </source>
</evidence>
<gene>
    <name evidence="8" type="ordered locus">Tlet_0122</name>
</gene>